<dbReference type="EMBL" id="FPIY01000001">
    <property type="protein sequence ID" value="SFW15681.1"/>
    <property type="molecule type" value="Genomic_DNA"/>
</dbReference>
<keyword evidence="1" id="KW-0812">Transmembrane</keyword>
<name>A0A1K1LXM9_9FLAO</name>
<dbReference type="Proteomes" id="UP000183257">
    <property type="component" value="Unassembled WGS sequence"/>
</dbReference>
<evidence type="ECO:0000313" key="2">
    <source>
        <dbReference type="EMBL" id="SFW15681.1"/>
    </source>
</evidence>
<organism evidence="2 3">
    <name type="scientific">Cellulophaga fucicola</name>
    <dbReference type="NCBI Taxonomy" id="76595"/>
    <lineage>
        <taxon>Bacteria</taxon>
        <taxon>Pseudomonadati</taxon>
        <taxon>Bacteroidota</taxon>
        <taxon>Flavobacteriia</taxon>
        <taxon>Flavobacteriales</taxon>
        <taxon>Flavobacteriaceae</taxon>
        <taxon>Cellulophaga</taxon>
    </lineage>
</organism>
<dbReference type="STRING" id="76595.SAMN05660313_00181"/>
<keyword evidence="1" id="KW-1133">Transmembrane helix</keyword>
<proteinExistence type="predicted"/>
<accession>A0A1K1LXM9</accession>
<protein>
    <submittedName>
        <fullName evidence="2">Uncharacterized protein</fullName>
    </submittedName>
</protein>
<keyword evidence="3" id="KW-1185">Reference proteome</keyword>
<reference evidence="3" key="1">
    <citation type="submission" date="2016-11" db="EMBL/GenBank/DDBJ databases">
        <authorList>
            <person name="Varghese N."/>
            <person name="Submissions S."/>
        </authorList>
    </citation>
    <scope>NUCLEOTIDE SEQUENCE [LARGE SCALE GENOMIC DNA]</scope>
    <source>
        <strain evidence="3">DSM 24786</strain>
    </source>
</reference>
<dbReference type="RefSeq" id="WP_072301878.1">
    <property type="nucleotide sequence ID" value="NZ_FPIY01000001.1"/>
</dbReference>
<evidence type="ECO:0000256" key="1">
    <source>
        <dbReference type="SAM" id="Phobius"/>
    </source>
</evidence>
<dbReference type="AlphaFoldDB" id="A0A1K1LXM9"/>
<sequence length="217" mass="24939">MKTVIKIVLWLAAIFFGYMIYQSVNGPIEFKKVKQERFQAVVNSLKDIRDVQEAHKSATGKFAPNFKALVNFVEKGNYYIIQQRDSSYMEYDKDFGIDLQRDVKIVDTLSIVPVKDSLFKSDKRYERMMYVPFSEDGKAEFKMSTATIEKGGKAVSVFKASTKKDVVLYDQPKDLTEREKVLNSVEEINGDEIIVGDLEDVSTSGNWPPIYDRKEKK</sequence>
<keyword evidence="1" id="KW-0472">Membrane</keyword>
<feature type="transmembrane region" description="Helical" evidence="1">
    <location>
        <begin position="7"/>
        <end position="24"/>
    </location>
</feature>
<dbReference type="OrthoDB" id="1466422at2"/>
<gene>
    <name evidence="2" type="ORF">SAMN05660313_00181</name>
</gene>
<evidence type="ECO:0000313" key="3">
    <source>
        <dbReference type="Proteomes" id="UP000183257"/>
    </source>
</evidence>